<evidence type="ECO:0000259" key="3">
    <source>
        <dbReference type="Pfam" id="PF13511"/>
    </source>
</evidence>
<dbReference type="InterPro" id="IPR025392">
    <property type="entry name" value="DUF4124"/>
</dbReference>
<feature type="region of interest" description="Disordered" evidence="1">
    <location>
        <begin position="219"/>
        <end position="239"/>
    </location>
</feature>
<protein>
    <recommendedName>
        <fullName evidence="3">DUF4124 domain-containing protein</fullName>
    </recommendedName>
</protein>
<proteinExistence type="predicted"/>
<dbReference type="Pfam" id="PF13511">
    <property type="entry name" value="DUF4124"/>
    <property type="match status" value="1"/>
</dbReference>
<evidence type="ECO:0000313" key="4">
    <source>
        <dbReference type="EMBL" id="TSE33853.1"/>
    </source>
</evidence>
<feature type="signal peptide" evidence="2">
    <location>
        <begin position="1"/>
        <end position="37"/>
    </location>
</feature>
<evidence type="ECO:0000256" key="2">
    <source>
        <dbReference type="SAM" id="SignalP"/>
    </source>
</evidence>
<feature type="region of interest" description="Disordered" evidence="1">
    <location>
        <begin position="60"/>
        <end position="113"/>
    </location>
</feature>
<sequence>MCLPRTPLAIVTCRRARLLAGVAVVAVTALHAAAAGAQTTPSTRGIYTCIDAQGRLLSSDRPIPECSDREQRELGPTGTVRRVITPPPSAEERERAAARQREQAVAATREANERRRESLLLQRYPDATAHQRAHEAALQQVQSTLEAAQAYAQALEHERERIDEELAFYRRDPARAPAALKQRLAQNAQQRLQQAQFIADLQRERRRIDERFEAERHTLERLWSAAATNAGNDTAQQRR</sequence>
<accession>A0A554XDE5</accession>
<feature type="compositionally biased region" description="Basic and acidic residues" evidence="1">
    <location>
        <begin position="90"/>
        <end position="102"/>
    </location>
</feature>
<feature type="compositionally biased region" description="Basic and acidic residues" evidence="1">
    <location>
        <begin position="62"/>
        <end position="73"/>
    </location>
</feature>
<organism evidence="4 5">
    <name type="scientific">Tepidimonas charontis</name>
    <dbReference type="NCBI Taxonomy" id="2267262"/>
    <lineage>
        <taxon>Bacteria</taxon>
        <taxon>Pseudomonadati</taxon>
        <taxon>Pseudomonadota</taxon>
        <taxon>Betaproteobacteria</taxon>
        <taxon>Burkholderiales</taxon>
        <taxon>Tepidimonas</taxon>
    </lineage>
</organism>
<dbReference type="AlphaFoldDB" id="A0A554XDE5"/>
<evidence type="ECO:0000313" key="5">
    <source>
        <dbReference type="Proteomes" id="UP000318294"/>
    </source>
</evidence>
<dbReference type="EMBL" id="VJON01000024">
    <property type="protein sequence ID" value="TSE33853.1"/>
    <property type="molecule type" value="Genomic_DNA"/>
</dbReference>
<gene>
    <name evidence="4" type="ORF">Tchar_01605</name>
</gene>
<dbReference type="Proteomes" id="UP000318294">
    <property type="component" value="Unassembled WGS sequence"/>
</dbReference>
<comment type="caution">
    <text evidence="4">The sequence shown here is derived from an EMBL/GenBank/DDBJ whole genome shotgun (WGS) entry which is preliminary data.</text>
</comment>
<keyword evidence="5" id="KW-1185">Reference proteome</keyword>
<feature type="compositionally biased region" description="Polar residues" evidence="1">
    <location>
        <begin position="226"/>
        <end position="239"/>
    </location>
</feature>
<evidence type="ECO:0000256" key="1">
    <source>
        <dbReference type="SAM" id="MobiDB-lite"/>
    </source>
</evidence>
<keyword evidence="2" id="KW-0732">Signal</keyword>
<name>A0A554XDE5_9BURK</name>
<feature type="chain" id="PRO_5022173520" description="DUF4124 domain-containing protein" evidence="2">
    <location>
        <begin position="38"/>
        <end position="239"/>
    </location>
</feature>
<reference evidence="4 5" key="1">
    <citation type="submission" date="2019-07" db="EMBL/GenBank/DDBJ databases">
        <title>Tepidimonas charontis SPSP-6 draft genome.</title>
        <authorList>
            <person name="Da Costa M.S."/>
            <person name="Froufe H.J.C."/>
            <person name="Egas C."/>
            <person name="Albuquerque L."/>
        </authorList>
    </citation>
    <scope>NUCLEOTIDE SEQUENCE [LARGE SCALE GENOMIC DNA]</scope>
    <source>
        <strain evidence="4 5">SPSP-6</strain>
    </source>
</reference>
<feature type="domain" description="DUF4124" evidence="3">
    <location>
        <begin position="44"/>
        <end position="99"/>
    </location>
</feature>